<keyword evidence="1" id="KW-0670">Pyruvate</keyword>
<gene>
    <name evidence="1" type="ORF">F5144DRAFT_497864</name>
</gene>
<keyword evidence="1" id="KW-0808">Transferase</keyword>
<evidence type="ECO:0000313" key="1">
    <source>
        <dbReference type="EMBL" id="KAH6623435.1"/>
    </source>
</evidence>
<protein>
    <submittedName>
        <fullName evidence="1">Pyruvate kinase</fullName>
    </submittedName>
</protein>
<accession>A0ACB7P2C1</accession>
<reference evidence="1 2" key="1">
    <citation type="journal article" date="2021" name="Nat. Commun.">
        <title>Genetic determinants of endophytism in the Arabidopsis root mycobiome.</title>
        <authorList>
            <person name="Mesny F."/>
            <person name="Miyauchi S."/>
            <person name="Thiergart T."/>
            <person name="Pickel B."/>
            <person name="Atanasova L."/>
            <person name="Karlsson M."/>
            <person name="Huettel B."/>
            <person name="Barry K.W."/>
            <person name="Haridas S."/>
            <person name="Chen C."/>
            <person name="Bauer D."/>
            <person name="Andreopoulos W."/>
            <person name="Pangilinan J."/>
            <person name="LaButti K."/>
            <person name="Riley R."/>
            <person name="Lipzen A."/>
            <person name="Clum A."/>
            <person name="Drula E."/>
            <person name="Henrissat B."/>
            <person name="Kohler A."/>
            <person name="Grigoriev I.V."/>
            <person name="Martin F.M."/>
            <person name="Hacquard S."/>
        </authorList>
    </citation>
    <scope>NUCLEOTIDE SEQUENCE [LARGE SCALE GENOMIC DNA]</scope>
    <source>
        <strain evidence="1 2">MPI-SDFR-AT-0079</strain>
    </source>
</reference>
<proteinExistence type="predicted"/>
<comment type="caution">
    <text evidence="1">The sequence shown here is derived from an EMBL/GenBank/DDBJ whole genome shotgun (WGS) entry which is preliminary data.</text>
</comment>
<organism evidence="1 2">
    <name type="scientific">Chaetomium tenue</name>
    <dbReference type="NCBI Taxonomy" id="1854479"/>
    <lineage>
        <taxon>Eukaryota</taxon>
        <taxon>Fungi</taxon>
        <taxon>Dikarya</taxon>
        <taxon>Ascomycota</taxon>
        <taxon>Pezizomycotina</taxon>
        <taxon>Sordariomycetes</taxon>
        <taxon>Sordariomycetidae</taxon>
        <taxon>Sordariales</taxon>
        <taxon>Chaetomiaceae</taxon>
        <taxon>Chaetomium</taxon>
    </lineage>
</organism>
<keyword evidence="1" id="KW-0418">Kinase</keyword>
<dbReference type="Proteomes" id="UP000724584">
    <property type="component" value="Unassembled WGS sequence"/>
</dbReference>
<dbReference type="EMBL" id="JAGIZQ010000006">
    <property type="protein sequence ID" value="KAH6623435.1"/>
    <property type="molecule type" value="Genomic_DNA"/>
</dbReference>
<sequence>MNFSHGSYEYHRTYSAPSADLRPGSWYVDYKNITKVIEPGRVIYVDDGVLAFEVLEIVDEKNIKARARNNGYISSRKGVNLPNTDVDLPALSEKDKNDLRFGVKNNVDMVFASFIRRGKDIQDIREVLGEEGRHIQIIAKIENRQGLNNFPEILAETDGVMVARGDLGIEIPAAEVFAAQKKIIAMCNIAGKPVICATQMLESMIKNPRPTRAEISDVGNAVTDGADCVMLSGETAKGVYPNEAVREMSEACLKAENSIPYVSHFEELCTLVKRPVPTVESCAMAAVRASLDLNASAIFVLSTSGESARLISKYRPVCPIIMITRNPSSSRYAHLYRGVYPFLFPEAKPDFTKVNWQEDVDRRIKWGLSHAIDLNILTEGETVVVVQGWKGGMGNTNTLRIVKADSALDIVIMSDKLSYLPRLGFARNEGPILPLHNRTSPPVRKKPSEYALSDLSPRPDDGLLSSSPENDRKGFYSPRRSPSPSLRYSDKLSDDGSSRPKQKQQPLFAGPPPPIATSQMLYRDEEDRDSSPTAPQKLEASSFARNINSVLFDRTSSSHNVTRSRDYDPKPNAIWLNLQRRERALQKELQHLLDAQSTGLAANLEPHATNPHSTPSDASDAGTRSITLTNTTPTAPSTRGTSTRRHVLFSDQLPSAPRTLTSSGTLVPPLDGEFFASLRPRPGGEGGLQESPGGAEFLRLRPERRTAEMAREWWEGEVEILEGRKEEVDKERAALEAGVEVWTGAVKLVSDFETELRKEMSGVGNDVASNGKGKGREGDPPSPPPPEQTMYAQLDKMRAVMAGLEERLQTTEENGWNLLICAIGAELEAFKQAEGMLRDTLRAAGFDVGDDDGGRDQGGPTPHIGRSTNLRNSGQGLNNAAHNGNGKLVDLHDEPREPDTGEPESDNEVPPDLLVGPDEGHELASPALSRESSNEVPPEFLREHRSDEEYPGFGANMT</sequence>
<keyword evidence="2" id="KW-1185">Reference proteome</keyword>
<evidence type="ECO:0000313" key="2">
    <source>
        <dbReference type="Proteomes" id="UP000724584"/>
    </source>
</evidence>
<name>A0ACB7P2C1_9PEZI</name>